<dbReference type="InterPro" id="IPR058781">
    <property type="entry name" value="HH_AprE-like"/>
</dbReference>
<accession>A0A7W6RXK2</accession>
<evidence type="ECO:0000256" key="5">
    <source>
        <dbReference type="ARBA" id="ARBA00022519"/>
    </source>
</evidence>
<evidence type="ECO:0000256" key="7">
    <source>
        <dbReference type="ARBA" id="ARBA00022989"/>
    </source>
</evidence>
<evidence type="ECO:0000256" key="1">
    <source>
        <dbReference type="ARBA" id="ARBA00004377"/>
    </source>
</evidence>
<proteinExistence type="inferred from homology"/>
<evidence type="ECO:0000256" key="2">
    <source>
        <dbReference type="ARBA" id="ARBA00009477"/>
    </source>
</evidence>
<dbReference type="EMBL" id="JACIGI010000004">
    <property type="protein sequence ID" value="MBB4284936.1"/>
    <property type="molecule type" value="Genomic_DNA"/>
</dbReference>
<feature type="domain" description="AprE-like long alpha-helical hairpin" evidence="11">
    <location>
        <begin position="103"/>
        <end position="285"/>
    </location>
</feature>
<keyword evidence="4 9" id="KW-1003">Cell membrane</keyword>
<dbReference type="Gene3D" id="2.40.30.170">
    <property type="match status" value="1"/>
</dbReference>
<reference evidence="13 14" key="1">
    <citation type="submission" date="2020-08" db="EMBL/GenBank/DDBJ databases">
        <title>Genome sequencing of Purple Non-Sulfur Bacteria from various extreme environments.</title>
        <authorList>
            <person name="Mayer M."/>
        </authorList>
    </citation>
    <scope>NUCLEOTIDE SEQUENCE [LARGE SCALE GENOMIC DNA]</scope>
    <source>
        <strain evidence="13 14">JA135</strain>
    </source>
</reference>
<dbReference type="Pfam" id="PF25994">
    <property type="entry name" value="HH_AprE"/>
    <property type="match status" value="1"/>
</dbReference>
<feature type="transmembrane region" description="Helical" evidence="9">
    <location>
        <begin position="25"/>
        <end position="44"/>
    </location>
</feature>
<dbReference type="GO" id="GO:0009306">
    <property type="term" value="P:protein secretion"/>
    <property type="evidence" value="ECO:0007669"/>
    <property type="project" value="InterPro"/>
</dbReference>
<keyword evidence="5 9" id="KW-0997">Cell inner membrane</keyword>
<evidence type="ECO:0000259" key="11">
    <source>
        <dbReference type="Pfam" id="PF25994"/>
    </source>
</evidence>
<dbReference type="PROSITE" id="PS00543">
    <property type="entry name" value="HLYD_FAMILY"/>
    <property type="match status" value="1"/>
</dbReference>
<evidence type="ECO:0000313" key="14">
    <source>
        <dbReference type="Proteomes" id="UP000555728"/>
    </source>
</evidence>
<dbReference type="PANTHER" id="PTHR30386">
    <property type="entry name" value="MEMBRANE FUSION SUBUNIT OF EMRAB-TOLC MULTIDRUG EFFLUX PUMP"/>
    <property type="match status" value="1"/>
</dbReference>
<dbReference type="Pfam" id="PF26002">
    <property type="entry name" value="Beta-barrel_AprE"/>
    <property type="match status" value="1"/>
</dbReference>
<evidence type="ECO:0000256" key="4">
    <source>
        <dbReference type="ARBA" id="ARBA00022475"/>
    </source>
</evidence>
<sequence length="440" mass="49002">MTVSWDDVRFAQHRVQAEVIGPSRVAYIVLMVIVVFFVLAFLWAKYTVIDEVTRAQGRVIPSSKIQVVQNLEGGIVEEILVQPGKLVSQGEVLMRLDNVGFGSDLGELEARRTTLIARIARLKAEVEGTPLQLPADFVARAPGVAQSERELMRTRRENLEVQISILEGQVSQRRQELLELENRVEQARDSLGLIYEEISITRPLVANGVVPRINLLRLRREANDLQGEIEAAELALPRAESALQEASERIEEKYLTFRTEAQAALLEARSELAGIAERLTAAQDRVKRTEIRSPVHGVVKTLTVRTIGGVIQPGMDIMEIVPVDDTLLVEAQIRPADVGFLRPGLEAMIKFTAYDFSIYGGLKGTLESISADTIVDEITNDSYYLITLRTNENTLNRNGETLPLMPGMIATVDILTGKRSILDYLLKPILKTQSRALTER</sequence>
<dbReference type="NCBIfam" id="TIGR01843">
    <property type="entry name" value="type_I_hlyD"/>
    <property type="match status" value="1"/>
</dbReference>
<keyword evidence="7 9" id="KW-1133">Transmembrane helix</keyword>
<feature type="domain" description="AprE-like beta-barrel" evidence="12">
    <location>
        <begin position="327"/>
        <end position="417"/>
    </location>
</feature>
<keyword evidence="8 9" id="KW-0472">Membrane</keyword>
<feature type="coiled-coil region" evidence="10">
    <location>
        <begin position="149"/>
        <end position="285"/>
    </location>
</feature>
<name>A0A7W6RXK2_9PROT</name>
<protein>
    <recommendedName>
        <fullName evidence="9">Membrane fusion protein (MFP) family protein</fullName>
    </recommendedName>
</protein>
<organism evidence="13 14">
    <name type="scientific">Roseospira goensis</name>
    <dbReference type="NCBI Taxonomy" id="391922"/>
    <lineage>
        <taxon>Bacteria</taxon>
        <taxon>Pseudomonadati</taxon>
        <taxon>Pseudomonadota</taxon>
        <taxon>Alphaproteobacteria</taxon>
        <taxon>Rhodospirillales</taxon>
        <taxon>Rhodospirillaceae</taxon>
        <taxon>Roseospira</taxon>
    </lineage>
</organism>
<comment type="similarity">
    <text evidence="2 9">Belongs to the membrane fusion protein (MFP) (TC 8.A.1) family.</text>
</comment>
<evidence type="ECO:0000256" key="6">
    <source>
        <dbReference type="ARBA" id="ARBA00022692"/>
    </source>
</evidence>
<dbReference type="Proteomes" id="UP000555728">
    <property type="component" value="Unassembled WGS sequence"/>
</dbReference>
<gene>
    <name evidence="13" type="ORF">GGD88_000650</name>
</gene>
<keyword evidence="3 9" id="KW-0813">Transport</keyword>
<dbReference type="PRINTS" id="PR01490">
    <property type="entry name" value="RTXTOXIND"/>
</dbReference>
<dbReference type="InterPro" id="IPR006144">
    <property type="entry name" value="Secretion_HlyD_CS"/>
</dbReference>
<dbReference type="GO" id="GO:0005886">
    <property type="term" value="C:plasma membrane"/>
    <property type="evidence" value="ECO:0007669"/>
    <property type="project" value="UniProtKB-SubCell"/>
</dbReference>
<dbReference type="InterPro" id="IPR010129">
    <property type="entry name" value="T1SS_HlyD"/>
</dbReference>
<evidence type="ECO:0000256" key="3">
    <source>
        <dbReference type="ARBA" id="ARBA00022448"/>
    </source>
</evidence>
<dbReference type="RefSeq" id="WP_184431674.1">
    <property type="nucleotide sequence ID" value="NZ_JACIGI010000004.1"/>
</dbReference>
<dbReference type="InterPro" id="IPR050739">
    <property type="entry name" value="MFP"/>
</dbReference>
<evidence type="ECO:0000259" key="12">
    <source>
        <dbReference type="Pfam" id="PF26002"/>
    </source>
</evidence>
<dbReference type="PANTHER" id="PTHR30386:SF26">
    <property type="entry name" value="TRANSPORT PROTEIN COMB"/>
    <property type="match status" value="1"/>
</dbReference>
<comment type="subcellular location">
    <subcellularLocation>
        <location evidence="1 9">Cell inner membrane</location>
        <topology evidence="1 9">Single-pass membrane protein</topology>
    </subcellularLocation>
</comment>
<comment type="caution">
    <text evidence="13">The sequence shown here is derived from an EMBL/GenBank/DDBJ whole genome shotgun (WGS) entry which is preliminary data.</text>
</comment>
<keyword evidence="6 9" id="KW-0812">Transmembrane</keyword>
<keyword evidence="10" id="KW-0175">Coiled coil</keyword>
<evidence type="ECO:0000256" key="9">
    <source>
        <dbReference type="RuleBase" id="RU365093"/>
    </source>
</evidence>
<evidence type="ECO:0000256" key="8">
    <source>
        <dbReference type="ARBA" id="ARBA00023136"/>
    </source>
</evidence>
<evidence type="ECO:0000256" key="10">
    <source>
        <dbReference type="SAM" id="Coils"/>
    </source>
</evidence>
<evidence type="ECO:0000313" key="13">
    <source>
        <dbReference type="EMBL" id="MBB4284936.1"/>
    </source>
</evidence>
<keyword evidence="14" id="KW-1185">Reference proteome</keyword>
<dbReference type="AlphaFoldDB" id="A0A7W6RXK2"/>
<dbReference type="InterPro" id="IPR058982">
    <property type="entry name" value="Beta-barrel_AprE"/>
</dbReference>